<gene>
    <name evidence="2" type="ORF">FKW77_005845</name>
</gene>
<evidence type="ECO:0000313" key="2">
    <source>
        <dbReference type="EMBL" id="QDS74413.1"/>
    </source>
</evidence>
<proteinExistence type="predicted"/>
<dbReference type="Proteomes" id="UP000316270">
    <property type="component" value="Chromosome 11"/>
</dbReference>
<dbReference type="OrthoDB" id="3061561at2759"/>
<sequence>MGGFAVKNRVGAIRSVDEERFLYLLRSRLIKMPTVSIIEIEGKSKGNAFIKTIAAIQILYLAAELLGRAIKDLAVTTLELSTLGMVMMALFVYASWWNKPLDVRLPIILEPSDTGEETQTSFEKVYETLGPRLSVWNNGSTGKAQKPKSLSITALAVVTFGACHLLGWNFDFATYAESLLWRIASVCCIGLPLLWISFYSVVPLRYRHWCLLPGLLLYTIVRLYLIVEAFIGLRRLPASAFQTVQWSQFFPHF</sequence>
<feature type="transmembrane region" description="Helical" evidence="1">
    <location>
        <begin position="48"/>
        <end position="66"/>
    </location>
</feature>
<feature type="transmembrane region" description="Helical" evidence="1">
    <location>
        <begin position="206"/>
        <end position="225"/>
    </location>
</feature>
<accession>A0A517LFK7</accession>
<evidence type="ECO:0000256" key="1">
    <source>
        <dbReference type="SAM" id="Phobius"/>
    </source>
</evidence>
<dbReference type="PANTHER" id="PTHR35043">
    <property type="entry name" value="TRANSCRIPTION FACTOR DOMAIN-CONTAINING PROTEIN"/>
    <property type="match status" value="1"/>
</dbReference>
<dbReference type="EMBL" id="CP042195">
    <property type="protein sequence ID" value="QDS74413.1"/>
    <property type="molecule type" value="Genomic_DNA"/>
</dbReference>
<keyword evidence="3" id="KW-1185">Reference proteome</keyword>
<dbReference type="AlphaFoldDB" id="A0A517LFK7"/>
<keyword evidence="1" id="KW-0472">Membrane</keyword>
<evidence type="ECO:0000313" key="3">
    <source>
        <dbReference type="Proteomes" id="UP000316270"/>
    </source>
</evidence>
<feature type="transmembrane region" description="Helical" evidence="1">
    <location>
        <begin position="73"/>
        <end position="96"/>
    </location>
</feature>
<dbReference type="STRING" id="50376.A0A517LFK7"/>
<reference evidence="2 3" key="1">
    <citation type="submission" date="2019-07" db="EMBL/GenBank/DDBJ databases">
        <title>Finished genome of Venturia effusa.</title>
        <authorList>
            <person name="Young C.A."/>
            <person name="Cox M.P."/>
            <person name="Ganley A.R.D."/>
            <person name="David W.J."/>
        </authorList>
    </citation>
    <scope>NUCLEOTIDE SEQUENCE [LARGE SCALE GENOMIC DNA]</scope>
    <source>
        <strain evidence="3">albino</strain>
    </source>
</reference>
<keyword evidence="1" id="KW-0812">Transmembrane</keyword>
<feature type="transmembrane region" description="Helical" evidence="1">
    <location>
        <begin position="149"/>
        <end position="167"/>
    </location>
</feature>
<keyword evidence="1" id="KW-1133">Transmembrane helix</keyword>
<dbReference type="PANTHER" id="PTHR35043:SF8">
    <property type="entry name" value="DUF4220 DOMAIN-CONTAINING PROTEIN"/>
    <property type="match status" value="1"/>
</dbReference>
<name>A0A517LFK7_9PEZI</name>
<protein>
    <submittedName>
        <fullName evidence="2">Uncharacterized protein</fullName>
    </submittedName>
</protein>
<feature type="transmembrane region" description="Helical" evidence="1">
    <location>
        <begin position="179"/>
        <end position="200"/>
    </location>
</feature>
<organism evidence="2 3">
    <name type="scientific">Venturia effusa</name>
    <dbReference type="NCBI Taxonomy" id="50376"/>
    <lineage>
        <taxon>Eukaryota</taxon>
        <taxon>Fungi</taxon>
        <taxon>Dikarya</taxon>
        <taxon>Ascomycota</taxon>
        <taxon>Pezizomycotina</taxon>
        <taxon>Dothideomycetes</taxon>
        <taxon>Pleosporomycetidae</taxon>
        <taxon>Venturiales</taxon>
        <taxon>Venturiaceae</taxon>
        <taxon>Venturia</taxon>
    </lineage>
</organism>